<evidence type="ECO:0000256" key="1">
    <source>
        <dbReference type="SAM" id="MobiDB-lite"/>
    </source>
</evidence>
<reference evidence="2" key="1">
    <citation type="journal article" date="2022" name="Int. J. Mol. Sci.">
        <title>Draft Genome of Tanacetum Coccineum: Genomic Comparison of Closely Related Tanacetum-Family Plants.</title>
        <authorList>
            <person name="Yamashiro T."/>
            <person name="Shiraishi A."/>
            <person name="Nakayama K."/>
            <person name="Satake H."/>
        </authorList>
    </citation>
    <scope>NUCLEOTIDE SEQUENCE</scope>
</reference>
<feature type="region of interest" description="Disordered" evidence="1">
    <location>
        <begin position="24"/>
        <end position="70"/>
    </location>
</feature>
<reference evidence="2" key="2">
    <citation type="submission" date="2022-01" db="EMBL/GenBank/DDBJ databases">
        <authorList>
            <person name="Yamashiro T."/>
            <person name="Shiraishi A."/>
            <person name="Satake H."/>
            <person name="Nakayama K."/>
        </authorList>
    </citation>
    <scope>NUCLEOTIDE SEQUENCE</scope>
</reference>
<dbReference type="EMBL" id="BQNB010012780">
    <property type="protein sequence ID" value="GJT07787.1"/>
    <property type="molecule type" value="Genomic_DNA"/>
</dbReference>
<evidence type="ECO:0000313" key="2">
    <source>
        <dbReference type="EMBL" id="GJT07787.1"/>
    </source>
</evidence>
<proteinExistence type="predicted"/>
<evidence type="ECO:0000313" key="3">
    <source>
        <dbReference type="Proteomes" id="UP001151760"/>
    </source>
</evidence>
<comment type="caution">
    <text evidence="2">The sequence shown here is derived from an EMBL/GenBank/DDBJ whole genome shotgun (WGS) entry which is preliminary data.</text>
</comment>
<gene>
    <name evidence="2" type="ORF">Tco_0842249</name>
</gene>
<feature type="compositionally biased region" description="Basic and acidic residues" evidence="1">
    <location>
        <begin position="48"/>
        <end position="64"/>
    </location>
</feature>
<sequence>MSRMDDDLFTYKVENFGLANIPCDLNKDDDSEQQMTHGSGDDLEYDPSDARGNDEVELTDKESSDSDDEDEVAEIFRIDTNVFDFETPTCKAFKEFIYLLRIDPDFLTKDIDGFKTYELYKDDWIYEWNKDIPWVHEKPWTDNGVWEEPTPVEHYCELFSFKSGHKEWPTCSWKDDGYCNGRNFPGAYIVENTLHYQDLEWHEALKDDKLKDEALKNKAIMEGMIDDDEESHNNGWKRWDNLENTNRDNKECKYEEEYEDEERCELFDDQEQSVCNIRRFKMIKYSFGEDEEYVAVKENKYDDLTSTSKEAIHAYQEIFRMMDEG</sequence>
<keyword evidence="3" id="KW-1185">Reference proteome</keyword>
<dbReference type="Proteomes" id="UP001151760">
    <property type="component" value="Unassembled WGS sequence"/>
</dbReference>
<accession>A0ABQ5B0W7</accession>
<name>A0ABQ5B0W7_9ASTR</name>
<protein>
    <submittedName>
        <fullName evidence="2">Uncharacterized protein</fullName>
    </submittedName>
</protein>
<organism evidence="2 3">
    <name type="scientific">Tanacetum coccineum</name>
    <dbReference type="NCBI Taxonomy" id="301880"/>
    <lineage>
        <taxon>Eukaryota</taxon>
        <taxon>Viridiplantae</taxon>
        <taxon>Streptophyta</taxon>
        <taxon>Embryophyta</taxon>
        <taxon>Tracheophyta</taxon>
        <taxon>Spermatophyta</taxon>
        <taxon>Magnoliopsida</taxon>
        <taxon>eudicotyledons</taxon>
        <taxon>Gunneridae</taxon>
        <taxon>Pentapetalae</taxon>
        <taxon>asterids</taxon>
        <taxon>campanulids</taxon>
        <taxon>Asterales</taxon>
        <taxon>Asteraceae</taxon>
        <taxon>Asteroideae</taxon>
        <taxon>Anthemideae</taxon>
        <taxon>Anthemidinae</taxon>
        <taxon>Tanacetum</taxon>
    </lineage>
</organism>